<organism evidence="2 3">
    <name type="scientific">Tenacibaculum platacis</name>
    <dbReference type="NCBI Taxonomy" id="3137852"/>
    <lineage>
        <taxon>Bacteria</taxon>
        <taxon>Pseudomonadati</taxon>
        <taxon>Bacteroidota</taxon>
        <taxon>Flavobacteriia</taxon>
        <taxon>Flavobacteriales</taxon>
        <taxon>Flavobacteriaceae</taxon>
        <taxon>Tenacibaculum</taxon>
    </lineage>
</organism>
<dbReference type="GO" id="GO:0004145">
    <property type="term" value="F:diamine N-acetyltransferase activity"/>
    <property type="evidence" value="ECO:0007669"/>
    <property type="project" value="UniProtKB-EC"/>
</dbReference>
<evidence type="ECO:0000313" key="2">
    <source>
        <dbReference type="EMBL" id="CAL2082731.1"/>
    </source>
</evidence>
<dbReference type="EC" id="2.3.1.57" evidence="2"/>
<reference evidence="2 3" key="1">
    <citation type="submission" date="2024-05" db="EMBL/GenBank/DDBJ databases">
        <authorList>
            <person name="Duchaud E."/>
        </authorList>
    </citation>
    <scope>NUCLEOTIDE SEQUENCE [LARGE SCALE GENOMIC DNA]</scope>
    <source>
        <strain evidence="2">Ena-SAMPLE-TAB-13-05-2024-13:56:06:370-140302</strain>
    </source>
</reference>
<sequence length="178" mass="20697">MTQHNIKLATPADTELLALLGRVTFRESHGDYIEDKTNLNEYLDKAFSFETTQKEVNDSNNVYFIIYKNHFPVGYAKLVLNATSPFIPNERSCRLERIYVLDEFISQKFGIDLLNQTVEKAKELNFEVMWLSVYIKNTKAINFYLKNDFEEVGSISFKISKQGYENPILAKKLFDEKA</sequence>
<evidence type="ECO:0000313" key="3">
    <source>
        <dbReference type="Proteomes" id="UP001497416"/>
    </source>
</evidence>
<dbReference type="InterPro" id="IPR016181">
    <property type="entry name" value="Acyl_CoA_acyltransferase"/>
</dbReference>
<dbReference type="SUPFAM" id="SSF55729">
    <property type="entry name" value="Acyl-CoA N-acyltransferases (Nat)"/>
    <property type="match status" value="1"/>
</dbReference>
<dbReference type="Proteomes" id="UP001497416">
    <property type="component" value="Unassembled WGS sequence"/>
</dbReference>
<dbReference type="PROSITE" id="PS51186">
    <property type="entry name" value="GNAT"/>
    <property type="match status" value="1"/>
</dbReference>
<protein>
    <submittedName>
        <fullName evidence="2">Diamine N-acetyltransferase</fullName>
        <ecNumber evidence="2">2.3.1.57</ecNumber>
    </submittedName>
</protein>
<accession>A0ABP1EJY2</accession>
<gene>
    <name evidence="2" type="ORF">T190607A01A_20017</name>
</gene>
<keyword evidence="2" id="KW-0012">Acyltransferase</keyword>
<keyword evidence="2" id="KW-0808">Transferase</keyword>
<dbReference type="Pfam" id="PF00583">
    <property type="entry name" value="Acetyltransf_1"/>
    <property type="match status" value="1"/>
</dbReference>
<comment type="caution">
    <text evidence="2">The sequence shown here is derived from an EMBL/GenBank/DDBJ whole genome shotgun (WGS) entry which is preliminary data.</text>
</comment>
<dbReference type="CDD" id="cd04301">
    <property type="entry name" value="NAT_SF"/>
    <property type="match status" value="1"/>
</dbReference>
<dbReference type="EMBL" id="CAXIXY010000004">
    <property type="protein sequence ID" value="CAL2082731.1"/>
    <property type="molecule type" value="Genomic_DNA"/>
</dbReference>
<proteinExistence type="predicted"/>
<dbReference type="RefSeq" id="WP_348711364.1">
    <property type="nucleotide sequence ID" value="NZ_CAXIXY010000004.1"/>
</dbReference>
<dbReference type="InterPro" id="IPR000182">
    <property type="entry name" value="GNAT_dom"/>
</dbReference>
<name>A0ABP1EJY2_9FLAO</name>
<keyword evidence="3" id="KW-1185">Reference proteome</keyword>
<dbReference type="Gene3D" id="3.40.630.30">
    <property type="match status" value="1"/>
</dbReference>
<evidence type="ECO:0000259" key="1">
    <source>
        <dbReference type="PROSITE" id="PS51186"/>
    </source>
</evidence>
<feature type="domain" description="N-acetyltransferase" evidence="1">
    <location>
        <begin position="4"/>
        <end position="175"/>
    </location>
</feature>